<gene>
    <name evidence="3" type="primary">ESC2</name>
    <name evidence="3" type="ORF">PICST_30300</name>
</gene>
<reference evidence="3 4" key="1">
    <citation type="journal article" date="2007" name="Nat. Biotechnol.">
        <title>Genome sequence of the lignocellulose-bioconverting and xylose-fermenting yeast Pichia stipitis.</title>
        <authorList>
            <person name="Jeffries T.W."/>
            <person name="Grigoriev I.V."/>
            <person name="Grimwood J."/>
            <person name="Laplaza J.M."/>
            <person name="Aerts A."/>
            <person name="Salamov A."/>
            <person name="Schmutz J."/>
            <person name="Lindquist E."/>
            <person name="Dehal P."/>
            <person name="Shapiro H."/>
            <person name="Jin Y.S."/>
            <person name="Passoth V."/>
            <person name="Richardson P.M."/>
        </authorList>
    </citation>
    <scope>NUCLEOTIDE SEQUENCE [LARGE SCALE GENOMIC DNA]</scope>
    <source>
        <strain evidence="4">ATCC 58785 / CBS 6054 / NBRC 10063 / NRRL Y-11545</strain>
    </source>
</reference>
<accession>A3LQF7</accession>
<dbReference type="InterPro" id="IPR029071">
    <property type="entry name" value="Ubiquitin-like_domsf"/>
</dbReference>
<feature type="compositionally biased region" description="Polar residues" evidence="1">
    <location>
        <begin position="68"/>
        <end position="79"/>
    </location>
</feature>
<feature type="compositionally biased region" description="Acidic residues" evidence="1">
    <location>
        <begin position="185"/>
        <end position="199"/>
    </location>
</feature>
<dbReference type="eggNOG" id="ENOG502QS09">
    <property type="taxonomic scope" value="Eukaryota"/>
</dbReference>
<feature type="compositionally biased region" description="Polar residues" evidence="1">
    <location>
        <begin position="144"/>
        <end position="181"/>
    </location>
</feature>
<dbReference type="HOGENOM" id="CLU_615376_0_0_1"/>
<feature type="compositionally biased region" description="Basic residues" evidence="1">
    <location>
        <begin position="54"/>
        <end position="66"/>
    </location>
</feature>
<dbReference type="EMBL" id="CP000496">
    <property type="protein sequence ID" value="ABN65200.2"/>
    <property type="molecule type" value="Genomic_DNA"/>
</dbReference>
<keyword evidence="4" id="KW-1185">Reference proteome</keyword>
<feature type="region of interest" description="Disordered" evidence="1">
    <location>
        <begin position="51"/>
        <end position="94"/>
    </location>
</feature>
<organism evidence="3 4">
    <name type="scientific">Scheffersomyces stipitis (strain ATCC 58785 / CBS 6054 / NBRC 10063 / NRRL Y-11545)</name>
    <name type="common">Yeast</name>
    <name type="synonym">Pichia stipitis</name>
    <dbReference type="NCBI Taxonomy" id="322104"/>
    <lineage>
        <taxon>Eukaryota</taxon>
        <taxon>Fungi</taxon>
        <taxon>Dikarya</taxon>
        <taxon>Ascomycota</taxon>
        <taxon>Saccharomycotina</taxon>
        <taxon>Pichiomycetes</taxon>
        <taxon>Debaryomycetaceae</taxon>
        <taxon>Scheffersomyces</taxon>
    </lineage>
</organism>
<feature type="domain" description="Rad60/SUMO-like" evidence="2">
    <location>
        <begin position="412"/>
        <end position="485"/>
    </location>
</feature>
<dbReference type="Gene3D" id="3.10.20.90">
    <property type="entry name" value="Phosphatidylinositol 3-kinase Catalytic Subunit, Chain A, domain 1"/>
    <property type="match status" value="1"/>
</dbReference>
<evidence type="ECO:0000256" key="1">
    <source>
        <dbReference type="SAM" id="MobiDB-lite"/>
    </source>
</evidence>
<dbReference type="AlphaFoldDB" id="A3LQF7"/>
<dbReference type="FunCoup" id="A3LQF7">
    <property type="interactions" value="40"/>
</dbReference>
<evidence type="ECO:0000313" key="3">
    <source>
        <dbReference type="EMBL" id="ABN65200.2"/>
    </source>
</evidence>
<dbReference type="OMA" id="MHIYPEL"/>
<evidence type="ECO:0000313" key="4">
    <source>
        <dbReference type="Proteomes" id="UP000002258"/>
    </source>
</evidence>
<protein>
    <submittedName>
        <fullName evidence="3">Protein involved in silencing Suppressor of Exocyst Mutations</fullName>
    </submittedName>
</protein>
<dbReference type="GeneID" id="4837411"/>
<dbReference type="STRING" id="322104.A3LQF7"/>
<evidence type="ECO:0000259" key="2">
    <source>
        <dbReference type="Pfam" id="PF11976"/>
    </source>
</evidence>
<feature type="region of interest" description="Disordered" evidence="1">
    <location>
        <begin position="1"/>
        <end position="36"/>
    </location>
</feature>
<dbReference type="Pfam" id="PF11976">
    <property type="entry name" value="Rad60-SLD"/>
    <property type="match status" value="1"/>
</dbReference>
<feature type="region of interest" description="Disordered" evidence="1">
    <location>
        <begin position="144"/>
        <end position="219"/>
    </location>
</feature>
<dbReference type="Proteomes" id="UP000002258">
    <property type="component" value="Chromosome 2"/>
</dbReference>
<dbReference type="KEGG" id="pic:PICST_30300"/>
<dbReference type="InParanoid" id="A3LQF7"/>
<dbReference type="RefSeq" id="XP_001383229.2">
    <property type="nucleotide sequence ID" value="XM_001383192.1"/>
</dbReference>
<proteinExistence type="predicted"/>
<dbReference type="OrthoDB" id="3365399at2759"/>
<sequence length="485" mass="54604">MEDTEYKGTDVSFPGPESSIAPDIGKSVKSPKTKKKRSLLEDDFFSLSSTIDKKKGKKHRHKKHKSPSVDSTAPDTAISQALDHSPEINDNSFNELTPASALTSVSTEPDVDVNVPIQSSYNSLVGDEDIAIVSIEKLSVAAPNTNKSAKSTTSLSPKRTTTGTRNVWNSPASRTRSSIANENEVALEEEDEEDEEDDELHFFGSKPTHTISKPDGKYSFGDGNEKKRKYIIRVYSRLTLPDGETDCWADFGTKGTKGFDKILASVLDHFRTKFRSNLPPEDLALYSASNAALVWIEGRMEMKSFFKPSTLRIPPPPLYDILENDVEKMEPTKLNCLLIPKRNALFFQSLYPEFQSEKEVESNRTVPEPEDSIAEVEPWVDTIEDEDDYEVTQIIEDETEAYKKGEDSFFVIGLKGKDNKRINVQVSQDTLLRKLLLHYLKEKKIDEKTVDMKKAKLIFDDEPMDLDGRVGDTELEEDFEVQVVI</sequence>
<dbReference type="InterPro" id="IPR022617">
    <property type="entry name" value="Rad60/SUMO-like_dom"/>
</dbReference>
<name>A3LQF7_PICST</name>
<dbReference type="SUPFAM" id="SSF54236">
    <property type="entry name" value="Ubiquitin-like"/>
    <property type="match status" value="1"/>
</dbReference>